<dbReference type="Proteomes" id="UP000027265">
    <property type="component" value="Unassembled WGS sequence"/>
</dbReference>
<dbReference type="EMBL" id="KL197737">
    <property type="protein sequence ID" value="KDQ52787.1"/>
    <property type="molecule type" value="Genomic_DNA"/>
</dbReference>
<dbReference type="HOGENOM" id="CLU_1185158_0_0_1"/>
<gene>
    <name evidence="2" type="ORF">JAAARDRAFT_197870</name>
</gene>
<protein>
    <submittedName>
        <fullName evidence="2">Uncharacterized protein</fullName>
    </submittedName>
</protein>
<accession>A0A067PNB2</accession>
<proteinExistence type="predicted"/>
<dbReference type="InParanoid" id="A0A067PNB2"/>
<organism evidence="2 3">
    <name type="scientific">Jaapia argillacea MUCL 33604</name>
    <dbReference type="NCBI Taxonomy" id="933084"/>
    <lineage>
        <taxon>Eukaryota</taxon>
        <taxon>Fungi</taxon>
        <taxon>Dikarya</taxon>
        <taxon>Basidiomycota</taxon>
        <taxon>Agaricomycotina</taxon>
        <taxon>Agaricomycetes</taxon>
        <taxon>Agaricomycetidae</taxon>
        <taxon>Jaapiales</taxon>
        <taxon>Jaapiaceae</taxon>
        <taxon>Jaapia</taxon>
    </lineage>
</organism>
<feature type="region of interest" description="Disordered" evidence="1">
    <location>
        <begin position="202"/>
        <end position="234"/>
    </location>
</feature>
<keyword evidence="3" id="KW-1185">Reference proteome</keyword>
<sequence>MGLIYHYQPHNPIPTLPDHFNTSRAHSVTYPPAASTAARVVPNQFYVTLATPSDTIEPSAASRPPATATSGQPLLQAYFPSKHDATDISGGCMPPRTLNHHNSDSDWLIIVLYRQSLLIRTDALTEGAGFVRIFRIRRPPTDSTLLASSLLALVQTEGRSFLGCSEGYWGSQDEHMGPSTFYQPHGPVPTLPDRFHMPRARSVTHQPIRKVQISPLSSRATPPFPSTQAASTVA</sequence>
<name>A0A067PNB2_9AGAM</name>
<reference evidence="3" key="1">
    <citation type="journal article" date="2014" name="Proc. Natl. Acad. Sci. U.S.A.">
        <title>Extensive sampling of basidiomycete genomes demonstrates inadequacy of the white-rot/brown-rot paradigm for wood decay fungi.</title>
        <authorList>
            <person name="Riley R."/>
            <person name="Salamov A.A."/>
            <person name="Brown D.W."/>
            <person name="Nagy L.G."/>
            <person name="Floudas D."/>
            <person name="Held B.W."/>
            <person name="Levasseur A."/>
            <person name="Lombard V."/>
            <person name="Morin E."/>
            <person name="Otillar R."/>
            <person name="Lindquist E.A."/>
            <person name="Sun H."/>
            <person name="LaButti K.M."/>
            <person name="Schmutz J."/>
            <person name="Jabbour D."/>
            <person name="Luo H."/>
            <person name="Baker S.E."/>
            <person name="Pisabarro A.G."/>
            <person name="Walton J.D."/>
            <person name="Blanchette R.A."/>
            <person name="Henrissat B."/>
            <person name="Martin F."/>
            <person name="Cullen D."/>
            <person name="Hibbett D.S."/>
            <person name="Grigoriev I.V."/>
        </authorList>
    </citation>
    <scope>NUCLEOTIDE SEQUENCE [LARGE SCALE GENOMIC DNA]</scope>
    <source>
        <strain evidence="3">MUCL 33604</strain>
    </source>
</reference>
<dbReference type="AlphaFoldDB" id="A0A067PNB2"/>
<evidence type="ECO:0000313" key="3">
    <source>
        <dbReference type="Proteomes" id="UP000027265"/>
    </source>
</evidence>
<feature type="compositionally biased region" description="Polar residues" evidence="1">
    <location>
        <begin position="214"/>
        <end position="234"/>
    </location>
</feature>
<evidence type="ECO:0000256" key="1">
    <source>
        <dbReference type="SAM" id="MobiDB-lite"/>
    </source>
</evidence>
<evidence type="ECO:0000313" key="2">
    <source>
        <dbReference type="EMBL" id="KDQ52787.1"/>
    </source>
</evidence>